<feature type="domain" description="MOSC" evidence="1">
    <location>
        <begin position="121"/>
        <end position="285"/>
    </location>
</feature>
<dbReference type="Pfam" id="PF03476">
    <property type="entry name" value="MOSC_N"/>
    <property type="match status" value="1"/>
</dbReference>
<keyword evidence="3" id="KW-1185">Reference proteome</keyword>
<dbReference type="InterPro" id="IPR005302">
    <property type="entry name" value="MoCF_Sase_C"/>
</dbReference>
<evidence type="ECO:0000313" key="2">
    <source>
        <dbReference type="EMBL" id="TCT05743.1"/>
    </source>
</evidence>
<gene>
    <name evidence="2" type="ORF">EDC26_10931</name>
</gene>
<reference evidence="2 3" key="1">
    <citation type="submission" date="2019-03" db="EMBL/GenBank/DDBJ databases">
        <title>Genomic Encyclopedia of Type Strains, Phase IV (KMG-IV): sequencing the most valuable type-strain genomes for metagenomic binning, comparative biology and taxonomic classification.</title>
        <authorList>
            <person name="Goeker M."/>
        </authorList>
    </citation>
    <scope>NUCLEOTIDE SEQUENCE [LARGE SCALE GENOMIC DNA]</scope>
    <source>
        <strain evidence="2 3">DSM 24591</strain>
    </source>
</reference>
<proteinExistence type="predicted"/>
<accession>A0A4R3LZ37</accession>
<sequence length="288" mass="31245">MPVTVLSLHSYPVKSCAGLTHDQALITQAGLNLDRNWVIVDEYGIFMTQRTCARMALIQPALDAQTLKLSAPGMPAINVPLQAPAAPPAKVHVRIWSADTLGYDEGDTVAQWLGQFLNLPCRLLRVHPSAARIASVEHVDAWRSKHQELAPGFAARHPFAFADGFPFLVTNQGSLDELNGQLQDRGQPAVGMNRFRPSIVVQGLDPYEEDYLSGMRIGSLRFAFVKPCARCPIPNIDPATAISADEPGRTLAARRSFAAGVLFGVNAVVDGIGRQLKTGDLVEPEFDV</sequence>
<dbReference type="SUPFAM" id="SSF50800">
    <property type="entry name" value="PK beta-barrel domain-like"/>
    <property type="match status" value="1"/>
</dbReference>
<dbReference type="RefSeq" id="WP_132583095.1">
    <property type="nucleotide sequence ID" value="NZ_SMAJ01000009.1"/>
</dbReference>
<dbReference type="GO" id="GO:0003824">
    <property type="term" value="F:catalytic activity"/>
    <property type="evidence" value="ECO:0007669"/>
    <property type="project" value="InterPro"/>
</dbReference>
<dbReference type="InterPro" id="IPR011037">
    <property type="entry name" value="Pyrv_Knase-like_insert_dom_sf"/>
</dbReference>
<evidence type="ECO:0000313" key="3">
    <source>
        <dbReference type="Proteomes" id="UP000295525"/>
    </source>
</evidence>
<dbReference type="OrthoDB" id="581532at2"/>
<name>A0A4R3LZ37_9BURK</name>
<dbReference type="GO" id="GO:0030170">
    <property type="term" value="F:pyridoxal phosphate binding"/>
    <property type="evidence" value="ECO:0007669"/>
    <property type="project" value="InterPro"/>
</dbReference>
<dbReference type="EMBL" id="SMAJ01000009">
    <property type="protein sequence ID" value="TCT05743.1"/>
    <property type="molecule type" value="Genomic_DNA"/>
</dbReference>
<dbReference type="PANTHER" id="PTHR14237:SF19">
    <property type="entry name" value="MITOCHONDRIAL AMIDOXIME REDUCING COMPONENT 1"/>
    <property type="match status" value="1"/>
</dbReference>
<dbReference type="AlphaFoldDB" id="A0A4R3LZ37"/>
<dbReference type="Pfam" id="PF03473">
    <property type="entry name" value="MOSC"/>
    <property type="match status" value="1"/>
</dbReference>
<dbReference type="PANTHER" id="PTHR14237">
    <property type="entry name" value="MOLYBDOPTERIN COFACTOR SULFURASE MOSC"/>
    <property type="match status" value="1"/>
</dbReference>
<dbReference type="Proteomes" id="UP000295525">
    <property type="component" value="Unassembled WGS sequence"/>
</dbReference>
<dbReference type="SUPFAM" id="SSF141673">
    <property type="entry name" value="MOSC N-terminal domain-like"/>
    <property type="match status" value="1"/>
</dbReference>
<evidence type="ECO:0000259" key="1">
    <source>
        <dbReference type="PROSITE" id="PS51340"/>
    </source>
</evidence>
<protein>
    <recommendedName>
        <fullName evidence="1">MOSC domain-containing protein</fullName>
    </recommendedName>
</protein>
<dbReference type="InterPro" id="IPR005303">
    <property type="entry name" value="MOCOS_middle"/>
</dbReference>
<dbReference type="GO" id="GO:0030151">
    <property type="term" value="F:molybdenum ion binding"/>
    <property type="evidence" value="ECO:0007669"/>
    <property type="project" value="InterPro"/>
</dbReference>
<dbReference type="PROSITE" id="PS51340">
    <property type="entry name" value="MOSC"/>
    <property type="match status" value="1"/>
</dbReference>
<comment type="caution">
    <text evidence="2">The sequence shown here is derived from an EMBL/GenBank/DDBJ whole genome shotgun (WGS) entry which is preliminary data.</text>
</comment>
<organism evidence="2 3">
    <name type="scientific">Paralcaligenes ureilyticus</name>
    <dbReference type="NCBI Taxonomy" id="627131"/>
    <lineage>
        <taxon>Bacteria</taxon>
        <taxon>Pseudomonadati</taxon>
        <taxon>Pseudomonadota</taxon>
        <taxon>Betaproteobacteria</taxon>
        <taxon>Burkholderiales</taxon>
        <taxon>Alcaligenaceae</taxon>
        <taxon>Paralcaligenes</taxon>
    </lineage>
</organism>